<sequence>MTSNIDLAFQAMLAADEDAARLSYYGAVADTEWYLLLASEAEGQNLSPKVFDLAEGSVVLAFDSEERLVEFTGGLSDYAALPGRVIAAQLAGQGIGLGLNLGAPSQFILPPEAMEWLADLLTQAPQDAADAPRRFHGPGALPPALIAQLGQKIAGFHGLTTGAWLAGVEYASGRKGHLLAFVGAAEAAEPALARAAQEALVFSGVEAGEMDVTFVAPDAPVLAQFVRVGMQFPVLAPKAAEVLAPKAPGMDPDKPPRLK</sequence>
<organism evidence="2 3">
    <name type="scientific">Neogemmobacter tilapiae</name>
    <dbReference type="NCBI Taxonomy" id="875041"/>
    <lineage>
        <taxon>Bacteria</taxon>
        <taxon>Pseudomonadati</taxon>
        <taxon>Pseudomonadota</taxon>
        <taxon>Alphaproteobacteria</taxon>
        <taxon>Rhodobacterales</taxon>
        <taxon>Paracoccaceae</taxon>
        <taxon>Neogemmobacter</taxon>
    </lineage>
</organism>
<accession>A0A918TD59</accession>
<gene>
    <name evidence="2" type="ORF">GCM10007315_00980</name>
</gene>
<protein>
    <recommendedName>
        <fullName evidence="1">SseB protein N-terminal domain-containing protein</fullName>
    </recommendedName>
</protein>
<evidence type="ECO:0000259" key="1">
    <source>
        <dbReference type="Pfam" id="PF07179"/>
    </source>
</evidence>
<keyword evidence="3" id="KW-1185">Reference proteome</keyword>
<evidence type="ECO:0000313" key="2">
    <source>
        <dbReference type="EMBL" id="GHC43717.1"/>
    </source>
</evidence>
<dbReference type="Pfam" id="PF07179">
    <property type="entry name" value="SseB"/>
    <property type="match status" value="1"/>
</dbReference>
<dbReference type="InterPro" id="IPR009839">
    <property type="entry name" value="SseB_N"/>
</dbReference>
<feature type="domain" description="SseB protein N-terminal" evidence="1">
    <location>
        <begin position="13"/>
        <end position="116"/>
    </location>
</feature>
<reference evidence="2" key="1">
    <citation type="journal article" date="2014" name="Int. J. Syst. Evol. Microbiol.">
        <title>Complete genome sequence of Corynebacterium casei LMG S-19264T (=DSM 44701T), isolated from a smear-ripened cheese.</title>
        <authorList>
            <consortium name="US DOE Joint Genome Institute (JGI-PGF)"/>
            <person name="Walter F."/>
            <person name="Albersmeier A."/>
            <person name="Kalinowski J."/>
            <person name="Ruckert C."/>
        </authorList>
    </citation>
    <scope>NUCLEOTIDE SEQUENCE</scope>
    <source>
        <strain evidence="2">KCTC 23310</strain>
    </source>
</reference>
<dbReference type="EMBL" id="BMYJ01000001">
    <property type="protein sequence ID" value="GHC43717.1"/>
    <property type="molecule type" value="Genomic_DNA"/>
</dbReference>
<reference evidence="2" key="2">
    <citation type="submission" date="2020-09" db="EMBL/GenBank/DDBJ databases">
        <authorList>
            <person name="Sun Q."/>
            <person name="Kim S."/>
        </authorList>
    </citation>
    <scope>NUCLEOTIDE SEQUENCE</scope>
    <source>
        <strain evidence="2">KCTC 23310</strain>
    </source>
</reference>
<dbReference type="RefSeq" id="WP_189409442.1">
    <property type="nucleotide sequence ID" value="NZ_BMYJ01000001.1"/>
</dbReference>
<evidence type="ECO:0000313" key="3">
    <source>
        <dbReference type="Proteomes" id="UP000638981"/>
    </source>
</evidence>
<dbReference type="AlphaFoldDB" id="A0A918TD59"/>
<dbReference type="Proteomes" id="UP000638981">
    <property type="component" value="Unassembled WGS sequence"/>
</dbReference>
<name>A0A918TD59_9RHOB</name>
<proteinExistence type="predicted"/>
<comment type="caution">
    <text evidence="2">The sequence shown here is derived from an EMBL/GenBank/DDBJ whole genome shotgun (WGS) entry which is preliminary data.</text>
</comment>